<evidence type="ECO:0000256" key="2">
    <source>
        <dbReference type="ARBA" id="ARBA00022737"/>
    </source>
</evidence>
<evidence type="ECO:0000259" key="5">
    <source>
        <dbReference type="PROSITE" id="PS51783"/>
    </source>
</evidence>
<dbReference type="SMART" id="SM00320">
    <property type="entry name" value="WD40"/>
    <property type="match status" value="7"/>
</dbReference>
<dbReference type="CDD" id="cd06071">
    <property type="entry name" value="Beach"/>
    <property type="match status" value="1"/>
</dbReference>
<dbReference type="InterPro" id="IPR015943">
    <property type="entry name" value="WD40/YVTN_repeat-like_dom_sf"/>
</dbReference>
<name>A0AAV4EIY7_9GAST</name>
<evidence type="ECO:0000256" key="3">
    <source>
        <dbReference type="PROSITE-ProRule" id="PRU00221"/>
    </source>
</evidence>
<proteinExistence type="predicted"/>
<dbReference type="EMBL" id="BMAT01010781">
    <property type="protein sequence ID" value="GFR60632.1"/>
    <property type="molecule type" value="Genomic_DNA"/>
</dbReference>
<organism evidence="6 7">
    <name type="scientific">Elysia marginata</name>
    <dbReference type="NCBI Taxonomy" id="1093978"/>
    <lineage>
        <taxon>Eukaryota</taxon>
        <taxon>Metazoa</taxon>
        <taxon>Spiralia</taxon>
        <taxon>Lophotrochozoa</taxon>
        <taxon>Mollusca</taxon>
        <taxon>Gastropoda</taxon>
        <taxon>Heterobranchia</taxon>
        <taxon>Euthyneura</taxon>
        <taxon>Panpulmonata</taxon>
        <taxon>Sacoglossa</taxon>
        <taxon>Placobranchoidea</taxon>
        <taxon>Plakobranchidae</taxon>
        <taxon>Elysia</taxon>
    </lineage>
</organism>
<dbReference type="PANTHER" id="PTHR13743:SF123">
    <property type="entry name" value="PROTEIN FAN"/>
    <property type="match status" value="1"/>
</dbReference>
<accession>A0AAV4EIY7</accession>
<evidence type="ECO:0000256" key="1">
    <source>
        <dbReference type="ARBA" id="ARBA00022574"/>
    </source>
</evidence>
<dbReference type="SUPFAM" id="SSF50729">
    <property type="entry name" value="PH domain-like"/>
    <property type="match status" value="1"/>
</dbReference>
<dbReference type="InterPro" id="IPR011993">
    <property type="entry name" value="PH-like_dom_sf"/>
</dbReference>
<keyword evidence="1 3" id="KW-0853">WD repeat</keyword>
<feature type="repeat" description="WD" evidence="3">
    <location>
        <begin position="631"/>
        <end position="672"/>
    </location>
</feature>
<keyword evidence="2" id="KW-0677">Repeat</keyword>
<keyword evidence="7" id="KW-1185">Reference proteome</keyword>
<dbReference type="Pfam" id="PF02138">
    <property type="entry name" value="Beach"/>
    <property type="match status" value="1"/>
</dbReference>
<evidence type="ECO:0000313" key="7">
    <source>
        <dbReference type="Proteomes" id="UP000762676"/>
    </source>
</evidence>
<dbReference type="InterPro" id="IPR000409">
    <property type="entry name" value="BEACH_dom"/>
</dbReference>
<dbReference type="PROSITE" id="PS51783">
    <property type="entry name" value="PH_BEACH"/>
    <property type="match status" value="1"/>
</dbReference>
<dbReference type="InterPro" id="IPR057496">
    <property type="entry name" value="FAN-like_PH"/>
</dbReference>
<dbReference type="Gene3D" id="1.10.1540.10">
    <property type="entry name" value="BEACH domain"/>
    <property type="match status" value="1"/>
</dbReference>
<dbReference type="InterPro" id="IPR036372">
    <property type="entry name" value="BEACH_dom_sf"/>
</dbReference>
<dbReference type="PROSITE" id="PS00678">
    <property type="entry name" value="WD_REPEATS_1"/>
    <property type="match status" value="2"/>
</dbReference>
<dbReference type="Proteomes" id="UP000762676">
    <property type="component" value="Unassembled WGS sequence"/>
</dbReference>
<dbReference type="InterPro" id="IPR050865">
    <property type="entry name" value="BEACH_Domain"/>
</dbReference>
<dbReference type="Gene3D" id="2.130.10.10">
    <property type="entry name" value="YVTN repeat-like/Quinoprotein amine dehydrogenase"/>
    <property type="match status" value="2"/>
</dbReference>
<feature type="repeat" description="WD" evidence="3">
    <location>
        <begin position="889"/>
        <end position="923"/>
    </location>
</feature>
<dbReference type="Gene3D" id="2.30.29.30">
    <property type="entry name" value="Pleckstrin-homology domain (PH domain)/Phosphotyrosine-binding domain (PTB)"/>
    <property type="match status" value="1"/>
</dbReference>
<dbReference type="PROSITE" id="PS50197">
    <property type="entry name" value="BEACH"/>
    <property type="match status" value="1"/>
</dbReference>
<dbReference type="InterPro" id="IPR036322">
    <property type="entry name" value="WD40_repeat_dom_sf"/>
</dbReference>
<feature type="repeat" description="WD" evidence="3">
    <location>
        <begin position="715"/>
        <end position="747"/>
    </location>
</feature>
<reference evidence="6 7" key="1">
    <citation type="journal article" date="2021" name="Elife">
        <title>Chloroplast acquisition without the gene transfer in kleptoplastic sea slugs, Plakobranchus ocellatus.</title>
        <authorList>
            <person name="Maeda T."/>
            <person name="Takahashi S."/>
            <person name="Yoshida T."/>
            <person name="Shimamura S."/>
            <person name="Takaki Y."/>
            <person name="Nagai Y."/>
            <person name="Toyoda A."/>
            <person name="Suzuki Y."/>
            <person name="Arimoto A."/>
            <person name="Ishii H."/>
            <person name="Satoh N."/>
            <person name="Nishiyama T."/>
            <person name="Hasebe M."/>
            <person name="Maruyama T."/>
            <person name="Minagawa J."/>
            <person name="Obokata J."/>
            <person name="Shigenobu S."/>
        </authorList>
    </citation>
    <scope>NUCLEOTIDE SEQUENCE [LARGE SCALE GENOMIC DNA]</scope>
</reference>
<dbReference type="InterPro" id="IPR020472">
    <property type="entry name" value="WD40_PAC1"/>
</dbReference>
<dbReference type="CDD" id="cd01201">
    <property type="entry name" value="PH_BEACH"/>
    <property type="match status" value="1"/>
</dbReference>
<dbReference type="PRINTS" id="PR00320">
    <property type="entry name" value="GPROTEINBRPT"/>
</dbReference>
<dbReference type="Pfam" id="PF00400">
    <property type="entry name" value="WD40"/>
    <property type="match status" value="4"/>
</dbReference>
<dbReference type="PROSITE" id="PS50082">
    <property type="entry name" value="WD_REPEATS_2"/>
    <property type="match status" value="4"/>
</dbReference>
<feature type="domain" description="BEACH-type PH" evidence="5">
    <location>
        <begin position="178"/>
        <end position="276"/>
    </location>
</feature>
<comment type="caution">
    <text evidence="6">The sequence shown here is derived from an EMBL/GenBank/DDBJ whole genome shotgun (WGS) entry which is preliminary data.</text>
</comment>
<dbReference type="Pfam" id="PF25400">
    <property type="entry name" value="PH_FAN"/>
    <property type="match status" value="1"/>
</dbReference>
<dbReference type="PANTHER" id="PTHR13743">
    <property type="entry name" value="BEIGE/BEACH-RELATED"/>
    <property type="match status" value="1"/>
</dbReference>
<dbReference type="SUPFAM" id="SSF81837">
    <property type="entry name" value="BEACH domain"/>
    <property type="match status" value="1"/>
</dbReference>
<sequence>MDFLETDTLAQERFSLLLLDPSEIYFEDFGVFYYPAGLSQQQAINKKQRGHLKLCSKSIVFVPKEIQFPILKFPLKFVKDIEEWTGGLFSKVERAVKITTRQTVEMKEKNIIAPFIFKKVETQHIFSLIYAAVDDCLPQMCQLLRASTLPPADQQAMLNAIMLSRQSRVKFNTSWLEDIYEKIVLETRADRITPLVTNPGRLMLTSSRLYFQPFSNIDKVPVLKLRIRDIKQLICRRFLLRQLGLEIFFRDSSSVSHLYLSFRTEEDRNLLYGEIMGLSDLNLEDTKQEDMVLKWQSGVISNYDYLLYLNSLADRSFSDLSQYPVMPWVIQDYASDILDLDDEASYRDLSKPIGALNQERLDRIKERLPDLPEPKFLYGSHYSSPGYVLFFLARIAPEYVLCLQNGKFDHADRMFNNVLDTWKNVLTGAADFKELIPEFYSGNGNFLTHRGIINFGFRTDGRPVADVELPPWANSPSEFIRILRDSLESDIVSRQLHHWIDLIFGFQQRGEEALNANNLFYYLTYEGAIDLDSIESDSERRSMETQIMEFGQTPKQLFQTPHPQRFTSQRIPNIISPPSAPKLLLEAHNIDTKDTLAQGSEENSSDLNFSTRTVEVTRELNLTKLSCHSQYALHKDAVTEVRMSPDGLSTFSVSQDSFLKLYSLEEQRQLRSVNMSLMALSSCEVMQDNKTIVVGCWDNKVYFYSIEYGRVLDTLNGHDDAVSCVRWKTNMLFTASWDSTVKIWEMDFSNARNGLPTPEYMGQLDHDDGVTCLDIDRNCTSMITGTKDGQISLWDLTSYYSLACTPVHSGSVNCCLLSPDKRRIFSCGEDHLIKVLDVETMTEIFTKDLEHEICSMITLSGGNGHLLTGDSSGHLNIWDMDKGQIIQTLKAHSGPITCMDISHGDNLLTGSGDRCVKLWKQEL</sequence>
<dbReference type="InterPro" id="IPR001680">
    <property type="entry name" value="WD40_rpt"/>
</dbReference>
<dbReference type="SUPFAM" id="SSF50978">
    <property type="entry name" value="WD40 repeat-like"/>
    <property type="match status" value="1"/>
</dbReference>
<protein>
    <submittedName>
        <fullName evidence="6">Protein FAN-like</fullName>
    </submittedName>
</protein>
<dbReference type="InterPro" id="IPR019775">
    <property type="entry name" value="WD40_repeat_CS"/>
</dbReference>
<evidence type="ECO:0000259" key="4">
    <source>
        <dbReference type="PROSITE" id="PS50197"/>
    </source>
</evidence>
<dbReference type="CDD" id="cd00200">
    <property type="entry name" value="WD40"/>
    <property type="match status" value="1"/>
</dbReference>
<feature type="domain" description="BEACH" evidence="4">
    <location>
        <begin position="280"/>
        <end position="565"/>
    </location>
</feature>
<dbReference type="AlphaFoldDB" id="A0AAV4EIY7"/>
<feature type="repeat" description="WD" evidence="3">
    <location>
        <begin position="763"/>
        <end position="798"/>
    </location>
</feature>
<evidence type="ECO:0000313" key="6">
    <source>
        <dbReference type="EMBL" id="GFR60632.1"/>
    </source>
</evidence>
<dbReference type="SMART" id="SM01026">
    <property type="entry name" value="Beach"/>
    <property type="match status" value="1"/>
</dbReference>
<dbReference type="InterPro" id="IPR023362">
    <property type="entry name" value="PH-BEACH_dom"/>
</dbReference>
<dbReference type="Pfam" id="PF14844">
    <property type="entry name" value="PH_BEACH"/>
    <property type="match status" value="1"/>
</dbReference>
<dbReference type="PROSITE" id="PS50294">
    <property type="entry name" value="WD_REPEATS_REGION"/>
    <property type="match status" value="3"/>
</dbReference>
<gene>
    <name evidence="6" type="ORF">ElyMa_005412000</name>
</gene>
<dbReference type="FunFam" id="1.10.1540.10:FF:000001">
    <property type="entry name" value="neurobeachin isoform X1"/>
    <property type="match status" value="1"/>
</dbReference>